<evidence type="ECO:0000256" key="1">
    <source>
        <dbReference type="ARBA" id="ARBA00004726"/>
    </source>
</evidence>
<dbReference type="FunFam" id="3.40.50.620:FF:000021">
    <property type="entry name" value="Riboflavin biosynthesis protein"/>
    <property type="match status" value="1"/>
</dbReference>
<dbReference type="Gene3D" id="2.40.30.30">
    <property type="entry name" value="Riboflavin kinase-like"/>
    <property type="match status" value="1"/>
</dbReference>
<evidence type="ECO:0000313" key="17">
    <source>
        <dbReference type="EMBL" id="CAB4681142.1"/>
    </source>
</evidence>
<sequence length="313" mass="33705">MLHFKSLGEVPKEFSPSAITIGKFDALHLGHQQLLSELKAIASAKKLTSVVVTFDKHPLSVLHPGSAPQSIIGPEQKIAHIDAFGVDALVTLEFDNLLAKLSPEEFVKNVLVERLHAKFVVVGAGFRFGANGEGDCNLLAELAQKYGFEFKEVEKLEVDGAVVSATSVRQLLDLGDVVGAAKLLGRPHVTTGEVEHGLKIGRTIGFPTANISRDCEGYLPLDGVYAGWMHVDGEKMPTAISIGINETFQAVPRLAEAFVLDRKDLDLYGKTVDLEYVGFVRPAAKFNGVEDLVISINNDIAKIRVLLGIGAGN</sequence>
<dbReference type="GO" id="GO:0003919">
    <property type="term" value="F:FMN adenylyltransferase activity"/>
    <property type="evidence" value="ECO:0007669"/>
    <property type="project" value="UniProtKB-EC"/>
</dbReference>
<protein>
    <recommendedName>
        <fullName evidence="6">Bifunctional riboflavin kinase/FMN adenylyltransferase</fullName>
        <ecNumber evidence="4">2.7.1.26</ecNumber>
        <ecNumber evidence="5">2.7.7.2</ecNumber>
    </recommendedName>
</protein>
<dbReference type="NCBIfam" id="NF004160">
    <property type="entry name" value="PRK05627.1-3"/>
    <property type="match status" value="1"/>
</dbReference>
<dbReference type="GO" id="GO:0009231">
    <property type="term" value="P:riboflavin biosynthetic process"/>
    <property type="evidence" value="ECO:0007669"/>
    <property type="project" value="InterPro"/>
</dbReference>
<dbReference type="InterPro" id="IPR023468">
    <property type="entry name" value="Riboflavin_kinase"/>
</dbReference>
<dbReference type="InterPro" id="IPR015864">
    <property type="entry name" value="FAD_synthase"/>
</dbReference>
<evidence type="ECO:0000256" key="13">
    <source>
        <dbReference type="ARBA" id="ARBA00022827"/>
    </source>
</evidence>
<evidence type="ECO:0000259" key="16">
    <source>
        <dbReference type="SMART" id="SM00904"/>
    </source>
</evidence>
<evidence type="ECO:0000256" key="6">
    <source>
        <dbReference type="ARBA" id="ARBA00018483"/>
    </source>
</evidence>
<dbReference type="NCBIfam" id="TIGR00125">
    <property type="entry name" value="cyt_tran_rel"/>
    <property type="match status" value="1"/>
</dbReference>
<dbReference type="GO" id="GO:0009398">
    <property type="term" value="P:FMN biosynthetic process"/>
    <property type="evidence" value="ECO:0007669"/>
    <property type="project" value="UniProtKB-UniPathway"/>
</dbReference>
<comment type="similarity">
    <text evidence="3">Belongs to the RibF family.</text>
</comment>
<dbReference type="SUPFAM" id="SSF82114">
    <property type="entry name" value="Riboflavin kinase-like"/>
    <property type="match status" value="1"/>
</dbReference>
<evidence type="ECO:0000256" key="8">
    <source>
        <dbReference type="ARBA" id="ARBA00022643"/>
    </source>
</evidence>
<evidence type="ECO:0000256" key="11">
    <source>
        <dbReference type="ARBA" id="ARBA00022741"/>
    </source>
</evidence>
<dbReference type="AlphaFoldDB" id="A0A6J6N4R8"/>
<dbReference type="InterPro" id="IPR015865">
    <property type="entry name" value="Riboflavin_kinase_bac/euk"/>
</dbReference>
<keyword evidence="14" id="KW-0067">ATP-binding</keyword>
<dbReference type="SUPFAM" id="SSF52374">
    <property type="entry name" value="Nucleotidylyl transferase"/>
    <property type="match status" value="1"/>
</dbReference>
<keyword evidence="11" id="KW-0547">Nucleotide-binding</keyword>
<evidence type="ECO:0000256" key="15">
    <source>
        <dbReference type="ARBA" id="ARBA00023268"/>
    </source>
</evidence>
<dbReference type="InterPro" id="IPR004821">
    <property type="entry name" value="Cyt_trans-like"/>
</dbReference>
<dbReference type="GO" id="GO:0006747">
    <property type="term" value="P:FAD biosynthetic process"/>
    <property type="evidence" value="ECO:0007669"/>
    <property type="project" value="UniProtKB-UniPathway"/>
</dbReference>
<keyword evidence="12" id="KW-0418">Kinase</keyword>
<keyword evidence="9" id="KW-0808">Transferase</keyword>
<keyword evidence="7" id="KW-0285">Flavoprotein</keyword>
<dbReference type="Pfam" id="PF06574">
    <property type="entry name" value="FAD_syn"/>
    <property type="match status" value="1"/>
</dbReference>
<evidence type="ECO:0000256" key="14">
    <source>
        <dbReference type="ARBA" id="ARBA00022840"/>
    </source>
</evidence>
<dbReference type="Gene3D" id="3.40.50.620">
    <property type="entry name" value="HUPs"/>
    <property type="match status" value="1"/>
</dbReference>
<name>A0A6J6N4R8_9ZZZZ</name>
<comment type="pathway">
    <text evidence="1">Cofactor biosynthesis; FAD biosynthesis; FAD from FMN: step 1/1.</text>
</comment>
<accession>A0A6J6N4R8</accession>
<dbReference type="InterPro" id="IPR014729">
    <property type="entry name" value="Rossmann-like_a/b/a_fold"/>
</dbReference>
<evidence type="ECO:0000256" key="5">
    <source>
        <dbReference type="ARBA" id="ARBA00012393"/>
    </source>
</evidence>
<keyword evidence="8" id="KW-0288">FMN</keyword>
<dbReference type="PANTHER" id="PTHR22749">
    <property type="entry name" value="RIBOFLAVIN KINASE/FMN ADENYLYLTRANSFERASE"/>
    <property type="match status" value="1"/>
</dbReference>
<dbReference type="CDD" id="cd02064">
    <property type="entry name" value="FAD_synthetase_N"/>
    <property type="match status" value="1"/>
</dbReference>
<keyword evidence="10" id="KW-0548">Nucleotidyltransferase</keyword>
<reference evidence="17" key="1">
    <citation type="submission" date="2020-05" db="EMBL/GenBank/DDBJ databases">
        <authorList>
            <person name="Chiriac C."/>
            <person name="Salcher M."/>
            <person name="Ghai R."/>
            <person name="Kavagutti S V."/>
        </authorList>
    </citation>
    <scope>NUCLEOTIDE SEQUENCE</scope>
</reference>
<dbReference type="SMART" id="SM00904">
    <property type="entry name" value="Flavokinase"/>
    <property type="match status" value="1"/>
</dbReference>
<evidence type="ECO:0000256" key="4">
    <source>
        <dbReference type="ARBA" id="ARBA00012105"/>
    </source>
</evidence>
<gene>
    <name evidence="17" type="ORF">UFOPK2370_00294</name>
</gene>
<dbReference type="InterPro" id="IPR002606">
    <property type="entry name" value="Riboflavin_kinase_bac"/>
</dbReference>
<dbReference type="EMBL" id="CAEZXK010000004">
    <property type="protein sequence ID" value="CAB4681142.1"/>
    <property type="molecule type" value="Genomic_DNA"/>
</dbReference>
<dbReference type="PANTHER" id="PTHR22749:SF6">
    <property type="entry name" value="RIBOFLAVIN KINASE"/>
    <property type="match status" value="1"/>
</dbReference>
<dbReference type="Pfam" id="PF01687">
    <property type="entry name" value="Flavokinase"/>
    <property type="match status" value="1"/>
</dbReference>
<dbReference type="EC" id="2.7.7.2" evidence="5"/>
<dbReference type="GO" id="GO:0005524">
    <property type="term" value="F:ATP binding"/>
    <property type="evidence" value="ECO:0007669"/>
    <property type="project" value="UniProtKB-KW"/>
</dbReference>
<feature type="domain" description="Riboflavin kinase" evidence="16">
    <location>
        <begin position="183"/>
        <end position="308"/>
    </location>
</feature>
<keyword evidence="15" id="KW-0511">Multifunctional enzyme</keyword>
<evidence type="ECO:0000256" key="3">
    <source>
        <dbReference type="ARBA" id="ARBA00010214"/>
    </source>
</evidence>
<proteinExistence type="inferred from homology"/>
<evidence type="ECO:0000256" key="10">
    <source>
        <dbReference type="ARBA" id="ARBA00022695"/>
    </source>
</evidence>
<dbReference type="EC" id="2.7.1.26" evidence="4"/>
<dbReference type="InterPro" id="IPR023465">
    <property type="entry name" value="Riboflavin_kinase_dom_sf"/>
</dbReference>
<dbReference type="NCBIfam" id="TIGR00083">
    <property type="entry name" value="ribF"/>
    <property type="match status" value="1"/>
</dbReference>
<dbReference type="GO" id="GO:0008531">
    <property type="term" value="F:riboflavin kinase activity"/>
    <property type="evidence" value="ECO:0007669"/>
    <property type="project" value="UniProtKB-EC"/>
</dbReference>
<comment type="pathway">
    <text evidence="2">Cofactor biosynthesis; FMN biosynthesis; FMN from riboflavin (ATP route): step 1/1.</text>
</comment>
<dbReference type="PIRSF" id="PIRSF004491">
    <property type="entry name" value="FAD_Synth"/>
    <property type="match status" value="1"/>
</dbReference>
<evidence type="ECO:0000256" key="7">
    <source>
        <dbReference type="ARBA" id="ARBA00022630"/>
    </source>
</evidence>
<organism evidence="17">
    <name type="scientific">freshwater metagenome</name>
    <dbReference type="NCBI Taxonomy" id="449393"/>
    <lineage>
        <taxon>unclassified sequences</taxon>
        <taxon>metagenomes</taxon>
        <taxon>ecological metagenomes</taxon>
    </lineage>
</organism>
<evidence type="ECO:0000256" key="9">
    <source>
        <dbReference type="ARBA" id="ARBA00022679"/>
    </source>
</evidence>
<evidence type="ECO:0000256" key="12">
    <source>
        <dbReference type="ARBA" id="ARBA00022777"/>
    </source>
</evidence>
<dbReference type="UniPathway" id="UPA00276">
    <property type="reaction ID" value="UER00406"/>
</dbReference>
<dbReference type="UniPathway" id="UPA00277">
    <property type="reaction ID" value="UER00407"/>
</dbReference>
<evidence type="ECO:0000256" key="2">
    <source>
        <dbReference type="ARBA" id="ARBA00005201"/>
    </source>
</evidence>
<keyword evidence="13" id="KW-0274">FAD</keyword>